<dbReference type="PANTHER" id="PTHR30632:SF0">
    <property type="entry name" value="SULFATE-BINDING PROTEIN"/>
    <property type="match status" value="1"/>
</dbReference>
<keyword evidence="3 4" id="KW-0732">Signal</keyword>
<dbReference type="InterPro" id="IPR005950">
    <property type="entry name" value="ModA"/>
</dbReference>
<evidence type="ECO:0000256" key="2">
    <source>
        <dbReference type="ARBA" id="ARBA00022723"/>
    </source>
</evidence>
<dbReference type="EMBL" id="BMBA01000015">
    <property type="protein sequence ID" value="GFZ34576.1"/>
    <property type="molecule type" value="Genomic_DNA"/>
</dbReference>
<dbReference type="CDD" id="cd13538">
    <property type="entry name" value="PBP2_ModA_like_1"/>
    <property type="match status" value="1"/>
</dbReference>
<dbReference type="NCBIfam" id="TIGR01256">
    <property type="entry name" value="modA"/>
    <property type="match status" value="1"/>
</dbReference>
<keyword evidence="2" id="KW-0479">Metal-binding</keyword>
<keyword evidence="6" id="KW-1185">Reference proteome</keyword>
<dbReference type="PROSITE" id="PS51257">
    <property type="entry name" value="PROKAR_LIPOPROTEIN"/>
    <property type="match status" value="1"/>
</dbReference>
<evidence type="ECO:0000256" key="4">
    <source>
        <dbReference type="SAM" id="SignalP"/>
    </source>
</evidence>
<dbReference type="Gene3D" id="3.40.190.10">
    <property type="entry name" value="Periplasmic binding protein-like II"/>
    <property type="match status" value="2"/>
</dbReference>
<dbReference type="RefSeq" id="WP_206873063.1">
    <property type="nucleotide sequence ID" value="NZ_BMBA01000015.1"/>
</dbReference>
<dbReference type="Pfam" id="PF13531">
    <property type="entry name" value="SBP_bac_11"/>
    <property type="match status" value="1"/>
</dbReference>
<dbReference type="Proteomes" id="UP000663802">
    <property type="component" value="Unassembled WGS sequence"/>
</dbReference>
<comment type="similarity">
    <text evidence="1">Belongs to the bacterial solute-binding protein ModA family.</text>
</comment>
<dbReference type="PIRSF" id="PIRSF004846">
    <property type="entry name" value="ModA"/>
    <property type="match status" value="1"/>
</dbReference>
<evidence type="ECO:0000256" key="1">
    <source>
        <dbReference type="ARBA" id="ARBA00009175"/>
    </source>
</evidence>
<gene>
    <name evidence="5" type="ORF">CSC2_51020</name>
</gene>
<dbReference type="InterPro" id="IPR050682">
    <property type="entry name" value="ModA/WtpA"/>
</dbReference>
<accession>A0ABQ1EIC8</accession>
<dbReference type="PANTHER" id="PTHR30632">
    <property type="entry name" value="MOLYBDATE-BINDING PERIPLASMIC PROTEIN"/>
    <property type="match status" value="1"/>
</dbReference>
<name>A0ABQ1EIC8_9CLOT</name>
<evidence type="ECO:0000313" key="5">
    <source>
        <dbReference type="EMBL" id="GFZ34576.1"/>
    </source>
</evidence>
<comment type="caution">
    <text evidence="5">The sequence shown here is derived from an EMBL/GenBank/DDBJ whole genome shotgun (WGS) entry which is preliminary data.</text>
</comment>
<proteinExistence type="inferred from homology"/>
<feature type="chain" id="PRO_5046809862" evidence="4">
    <location>
        <begin position="29"/>
        <end position="274"/>
    </location>
</feature>
<protein>
    <submittedName>
        <fullName evidence="5">Molybdate ABC transporter substrate-binding protein</fullName>
    </submittedName>
</protein>
<feature type="signal peptide" evidence="4">
    <location>
        <begin position="1"/>
        <end position="28"/>
    </location>
</feature>
<evidence type="ECO:0000313" key="6">
    <source>
        <dbReference type="Proteomes" id="UP000663802"/>
    </source>
</evidence>
<organism evidence="5 6">
    <name type="scientific">Clostridium zeae</name>
    <dbReference type="NCBI Taxonomy" id="2759022"/>
    <lineage>
        <taxon>Bacteria</taxon>
        <taxon>Bacillati</taxon>
        <taxon>Bacillota</taxon>
        <taxon>Clostridia</taxon>
        <taxon>Eubacteriales</taxon>
        <taxon>Clostridiaceae</taxon>
        <taxon>Clostridium</taxon>
    </lineage>
</organism>
<evidence type="ECO:0000256" key="3">
    <source>
        <dbReference type="ARBA" id="ARBA00022729"/>
    </source>
</evidence>
<reference evidence="5 6" key="1">
    <citation type="journal article" date="2021" name="Int. J. Syst. Evol. Microbiol.">
        <title>Clostridium zeae sp. nov., isolated from corn silage.</title>
        <authorList>
            <person name="Kobayashi H."/>
            <person name="Tanizawa Y."/>
            <person name="Yagura M."/>
            <person name="Sakamoto M."/>
            <person name="Ohkuma M."/>
            <person name="Tohno M."/>
        </authorList>
    </citation>
    <scope>NUCLEOTIDE SEQUENCE [LARGE SCALE GENOMIC DNA]</scope>
    <source>
        <strain evidence="5 6">CSC2</strain>
    </source>
</reference>
<sequence length="274" mass="29891">MKFNLKNKNIAVLLLTFALAVGAVGCKAKEKEVTATAKTKEITVFAAASLTESFTEIGKSFEKQNNVKIKFNFAGSQDLASSIKAGAGADIFASANKKYMDDLIKSELISKNNTFTKNTLIVCKSKKSDTGIKNLKDLGKDGVKVIVGDKSVPCGSYFYTALDAAVKDSSITADEKYKILKNIKSQELNVKDIVTKVQLGDGDVGIVYKSDITEANKKDLDMIKIDEFAKINVEYPIGIVKNTKNNQEAEAFVNYVNSKEGKEVLSKYGFETDN</sequence>
<dbReference type="SUPFAM" id="SSF53850">
    <property type="entry name" value="Periplasmic binding protein-like II"/>
    <property type="match status" value="1"/>
</dbReference>